<dbReference type="AlphaFoldDB" id="A0A1H7U692"/>
<gene>
    <name evidence="1" type="ORF">SAMN05414137_11592</name>
</gene>
<sequence length="130" mass="14921">MRCDVCGHEMSLWPTDEELDSVPLMDTWTCLWCHADTFRHVESGKIERVPYWPLDSRWERAVFPHFDSAGIHARAFATTTLCGIEAADMLSDDSIMWNPDESASCQACKEMAELVDSRWPRNLRGLEDRG</sequence>
<organism evidence="1 2">
    <name type="scientific">Streptacidiphilus jiangxiensis</name>
    <dbReference type="NCBI Taxonomy" id="235985"/>
    <lineage>
        <taxon>Bacteria</taxon>
        <taxon>Bacillati</taxon>
        <taxon>Actinomycetota</taxon>
        <taxon>Actinomycetes</taxon>
        <taxon>Kitasatosporales</taxon>
        <taxon>Streptomycetaceae</taxon>
        <taxon>Streptacidiphilus</taxon>
    </lineage>
</organism>
<dbReference type="Proteomes" id="UP000183015">
    <property type="component" value="Unassembled WGS sequence"/>
</dbReference>
<name>A0A1H7U692_STRJI</name>
<accession>A0A1H7U692</accession>
<dbReference type="EMBL" id="FOAZ01000015">
    <property type="protein sequence ID" value="SEL92255.1"/>
    <property type="molecule type" value="Genomic_DNA"/>
</dbReference>
<proteinExistence type="predicted"/>
<protein>
    <submittedName>
        <fullName evidence="1">Uncharacterized protein</fullName>
    </submittedName>
</protein>
<reference evidence="2" key="1">
    <citation type="submission" date="2016-10" db="EMBL/GenBank/DDBJ databases">
        <authorList>
            <person name="Varghese N."/>
        </authorList>
    </citation>
    <scope>NUCLEOTIDE SEQUENCE [LARGE SCALE GENOMIC DNA]</scope>
    <source>
        <strain evidence="2">DSM 45096 / BCRC 16803 / CGMCC 4.1857 / CIP 109030 / JCM 12277 / KCTC 19219 / NBRC 100920 / 33214</strain>
    </source>
</reference>
<evidence type="ECO:0000313" key="1">
    <source>
        <dbReference type="EMBL" id="SEL92255.1"/>
    </source>
</evidence>
<dbReference type="STRING" id="235985.SAMN05414137_11592"/>
<evidence type="ECO:0000313" key="2">
    <source>
        <dbReference type="Proteomes" id="UP000183015"/>
    </source>
</evidence>
<keyword evidence="2" id="KW-1185">Reference proteome</keyword>